<dbReference type="RefSeq" id="WP_183504273.1">
    <property type="nucleotide sequence ID" value="NZ_BSPG01000001.1"/>
</dbReference>
<sequence>MSKNRFEQVSEPADDAMTLCLKRDGEKNYGIISCPRSATEGRLPKDYTSDELPLKEAISSAIKLANDFKAPLVVMDPDGLWQTEWGELYRDDES</sequence>
<accession>A0A7W6AJA6</accession>
<organism evidence="2 3">
    <name type="scientific">Methylobacterium brachythecii</name>
    <dbReference type="NCBI Taxonomy" id="1176177"/>
    <lineage>
        <taxon>Bacteria</taxon>
        <taxon>Pseudomonadati</taxon>
        <taxon>Pseudomonadota</taxon>
        <taxon>Alphaproteobacteria</taxon>
        <taxon>Hyphomicrobiales</taxon>
        <taxon>Methylobacteriaceae</taxon>
        <taxon>Methylobacterium</taxon>
    </lineage>
</organism>
<dbReference type="Proteomes" id="UP000517759">
    <property type="component" value="Unassembled WGS sequence"/>
</dbReference>
<reference evidence="1" key="4">
    <citation type="submission" date="2023-01" db="EMBL/GenBank/DDBJ databases">
        <title>Draft genome sequence of Methylobacterium brachythecii strain NBRC 107710.</title>
        <authorList>
            <person name="Sun Q."/>
            <person name="Mori K."/>
        </authorList>
    </citation>
    <scope>NUCLEOTIDE SEQUENCE</scope>
    <source>
        <strain evidence="1">NBRC 107710</strain>
    </source>
</reference>
<evidence type="ECO:0000313" key="3">
    <source>
        <dbReference type="Proteomes" id="UP000517759"/>
    </source>
</evidence>
<dbReference type="EMBL" id="JACIDN010000003">
    <property type="protein sequence ID" value="MBB3902385.1"/>
    <property type="molecule type" value="Genomic_DNA"/>
</dbReference>
<keyword evidence="4" id="KW-1185">Reference proteome</keyword>
<protein>
    <submittedName>
        <fullName evidence="2">Uncharacterized protein</fullName>
    </submittedName>
</protein>
<evidence type="ECO:0000313" key="1">
    <source>
        <dbReference type="EMBL" id="GLS42233.1"/>
    </source>
</evidence>
<dbReference type="Proteomes" id="UP001156881">
    <property type="component" value="Unassembled WGS sequence"/>
</dbReference>
<proteinExistence type="predicted"/>
<dbReference type="EMBL" id="BSPG01000001">
    <property type="protein sequence ID" value="GLS42233.1"/>
    <property type="molecule type" value="Genomic_DNA"/>
</dbReference>
<reference evidence="1" key="1">
    <citation type="journal article" date="2014" name="Int. J. Syst. Evol. Microbiol.">
        <title>Complete genome of a new Firmicutes species belonging to the dominant human colonic microbiota ('Ruminococcus bicirculans') reveals two chromosomes and a selective capacity to utilize plant glucans.</title>
        <authorList>
            <consortium name="NISC Comparative Sequencing Program"/>
            <person name="Wegmann U."/>
            <person name="Louis P."/>
            <person name="Goesmann A."/>
            <person name="Henrissat B."/>
            <person name="Duncan S.H."/>
            <person name="Flint H.J."/>
        </authorList>
    </citation>
    <scope>NUCLEOTIDE SEQUENCE</scope>
    <source>
        <strain evidence="1">NBRC 107710</strain>
    </source>
</reference>
<comment type="caution">
    <text evidence="2">The sequence shown here is derived from an EMBL/GenBank/DDBJ whole genome shotgun (WGS) entry which is preliminary data.</text>
</comment>
<evidence type="ECO:0000313" key="4">
    <source>
        <dbReference type="Proteomes" id="UP001156881"/>
    </source>
</evidence>
<reference evidence="2 3" key="3">
    <citation type="submission" date="2020-08" db="EMBL/GenBank/DDBJ databases">
        <title>Genomic Encyclopedia of Type Strains, Phase IV (KMG-IV): sequencing the most valuable type-strain genomes for metagenomic binning, comparative biology and taxonomic classification.</title>
        <authorList>
            <person name="Goeker M."/>
        </authorList>
    </citation>
    <scope>NUCLEOTIDE SEQUENCE [LARGE SCALE GENOMIC DNA]</scope>
    <source>
        <strain evidence="2 3">DSM 24105</strain>
    </source>
</reference>
<reference evidence="4" key="2">
    <citation type="journal article" date="2019" name="Int. J. Syst. Evol. Microbiol.">
        <title>The Global Catalogue of Microorganisms (GCM) 10K type strain sequencing project: providing services to taxonomists for standard genome sequencing and annotation.</title>
        <authorList>
            <consortium name="The Broad Institute Genomics Platform"/>
            <consortium name="The Broad Institute Genome Sequencing Center for Infectious Disease"/>
            <person name="Wu L."/>
            <person name="Ma J."/>
        </authorList>
    </citation>
    <scope>NUCLEOTIDE SEQUENCE [LARGE SCALE GENOMIC DNA]</scope>
    <source>
        <strain evidence="4">NBRC 107710</strain>
    </source>
</reference>
<evidence type="ECO:0000313" key="2">
    <source>
        <dbReference type="EMBL" id="MBB3902385.1"/>
    </source>
</evidence>
<dbReference type="AlphaFoldDB" id="A0A7W6AJA6"/>
<name>A0A7W6AJA6_9HYPH</name>
<gene>
    <name evidence="1" type="ORF">GCM10007884_02180</name>
    <name evidence="2" type="ORF">GGR33_001880</name>
</gene>